<feature type="transmembrane region" description="Helical" evidence="9">
    <location>
        <begin position="156"/>
        <end position="175"/>
    </location>
</feature>
<reference evidence="13" key="1">
    <citation type="journal article" date="2019" name="Int. J. Syst. Evol. Microbiol.">
        <title>The Global Catalogue of Microorganisms (GCM) 10K type strain sequencing project: providing services to taxonomists for standard genome sequencing and annotation.</title>
        <authorList>
            <consortium name="The Broad Institute Genomics Platform"/>
            <consortium name="The Broad Institute Genome Sequencing Center for Infectious Disease"/>
            <person name="Wu L."/>
            <person name="Ma J."/>
        </authorList>
    </citation>
    <scope>NUCLEOTIDE SEQUENCE [LARGE SCALE GENOMIC DNA]</scope>
    <source>
        <strain evidence="13">CGMCC 4.7405</strain>
    </source>
</reference>
<dbReference type="InterPro" id="IPR014756">
    <property type="entry name" value="Ig_E-set"/>
</dbReference>
<evidence type="ECO:0000256" key="5">
    <source>
        <dbReference type="ARBA" id="ARBA00022729"/>
    </source>
</evidence>
<comment type="caution">
    <text evidence="12">The sequence shown here is derived from an EMBL/GenBank/DDBJ whole genome shotgun (WGS) entry which is preliminary data.</text>
</comment>
<keyword evidence="7" id="KW-0186">Copper</keyword>
<evidence type="ECO:0000313" key="13">
    <source>
        <dbReference type="Proteomes" id="UP001595690"/>
    </source>
</evidence>
<feature type="transmembrane region" description="Helical" evidence="9">
    <location>
        <begin position="429"/>
        <end position="451"/>
    </location>
</feature>
<dbReference type="PANTHER" id="PTHR34820">
    <property type="entry name" value="INNER MEMBRANE PROTEIN YEBZ"/>
    <property type="match status" value="1"/>
</dbReference>
<evidence type="ECO:0000256" key="6">
    <source>
        <dbReference type="ARBA" id="ARBA00022989"/>
    </source>
</evidence>
<evidence type="ECO:0000313" key="12">
    <source>
        <dbReference type="EMBL" id="MFC3898277.1"/>
    </source>
</evidence>
<dbReference type="InterPro" id="IPR007348">
    <property type="entry name" value="CopC_dom"/>
</dbReference>
<keyword evidence="8 9" id="KW-0472">Membrane</keyword>
<evidence type="ECO:0000256" key="7">
    <source>
        <dbReference type="ARBA" id="ARBA00023008"/>
    </source>
</evidence>
<feature type="transmembrane region" description="Helical" evidence="9">
    <location>
        <begin position="273"/>
        <end position="291"/>
    </location>
</feature>
<name>A0ABV8C856_9PSEU</name>
<evidence type="ECO:0000256" key="1">
    <source>
        <dbReference type="ARBA" id="ARBA00004651"/>
    </source>
</evidence>
<feature type="transmembrane region" description="Helical" evidence="9">
    <location>
        <begin position="338"/>
        <end position="358"/>
    </location>
</feature>
<dbReference type="Pfam" id="PF05425">
    <property type="entry name" value="CopD"/>
    <property type="match status" value="1"/>
</dbReference>
<proteinExistence type="predicted"/>
<keyword evidence="6 9" id="KW-1133">Transmembrane helix</keyword>
<evidence type="ECO:0000256" key="3">
    <source>
        <dbReference type="ARBA" id="ARBA00022692"/>
    </source>
</evidence>
<evidence type="ECO:0000259" key="10">
    <source>
        <dbReference type="Pfam" id="PF04234"/>
    </source>
</evidence>
<dbReference type="InterPro" id="IPR008457">
    <property type="entry name" value="Cu-R_CopD_dom"/>
</dbReference>
<dbReference type="SUPFAM" id="SSF81296">
    <property type="entry name" value="E set domains"/>
    <property type="match status" value="1"/>
</dbReference>
<protein>
    <submittedName>
        <fullName evidence="12">Copper resistance protein CopC</fullName>
    </submittedName>
</protein>
<dbReference type="Proteomes" id="UP001595690">
    <property type="component" value="Unassembled WGS sequence"/>
</dbReference>
<dbReference type="EMBL" id="JBHRZI010000046">
    <property type="protein sequence ID" value="MFC3898277.1"/>
    <property type="molecule type" value="Genomic_DNA"/>
</dbReference>
<feature type="transmembrane region" description="Helical" evidence="9">
    <location>
        <begin position="187"/>
        <end position="210"/>
    </location>
</feature>
<evidence type="ECO:0000256" key="8">
    <source>
        <dbReference type="ARBA" id="ARBA00023136"/>
    </source>
</evidence>
<keyword evidence="4" id="KW-0479">Metal-binding</keyword>
<feature type="domain" description="CopC" evidence="10">
    <location>
        <begin position="28"/>
        <end position="124"/>
    </location>
</feature>
<keyword evidence="3 9" id="KW-0812">Transmembrane</keyword>
<feature type="transmembrane region" description="Helical" evidence="9">
    <location>
        <begin position="378"/>
        <end position="396"/>
    </location>
</feature>
<comment type="subcellular location">
    <subcellularLocation>
        <location evidence="1">Cell membrane</location>
        <topology evidence="1">Multi-pass membrane protein</topology>
    </subcellularLocation>
</comment>
<sequence>MNNFARVCIAFVLALLPVLGVQGVAGAHAVVISTSPAGWAVLGTSPAEVSLTFSEPVELGLATVRMLGPAGDTITTAAPAHAAGRPEVLVVAVPRALSDGTYTVNWQVTSADTHPVHGAFVFSVGQPSTSAALPAPAQTHTSADRAVTLSYGLARWLSFAGLALLAGAAFFVVWCQTGPAVGRRVRVLLASGWWSLLAATVLVLLLYGPYATGRPLTAAADLSLVANTAGTRLGLAVLSRLLLLGLVGVVLLRFLRRADESEATDRQRRRRGAAVLGTTSVLALTWSAASHSGAGDLAWLAVVADAAHLTAMAVWLGGLVVVGVVVRSADALAMRVAVPRFSQVALVSVLVLVATGLFQSWRLVGTPSALIGTSYGRVLLGKVAVAAVLLALGALARRWVQRHYGFPVVSPSDRRRAARGPGDRQVRRFGAVVVAEAVIAGLVLGLTAVLVGTSSAAAELAEREQAAEVAQPVPGEPVIADFDTGGAAGRGKIAVVVAPGASGGNEVHLAVLDERGRQKDVAEVGATLSHPERSPAPLTVPLRYSGLPGHYISDALSLPVSGRWDMSLKIRTSDVDEANVHVSVGIP</sequence>
<feature type="transmembrane region" description="Helical" evidence="9">
    <location>
        <begin position="297"/>
        <end position="326"/>
    </location>
</feature>
<organism evidence="12 13">
    <name type="scientific">Lentzea rhizosphaerae</name>
    <dbReference type="NCBI Taxonomy" id="2041025"/>
    <lineage>
        <taxon>Bacteria</taxon>
        <taxon>Bacillati</taxon>
        <taxon>Actinomycetota</taxon>
        <taxon>Actinomycetes</taxon>
        <taxon>Pseudonocardiales</taxon>
        <taxon>Pseudonocardiaceae</taxon>
        <taxon>Lentzea</taxon>
    </lineage>
</organism>
<gene>
    <name evidence="12" type="ORF">ACFOWZ_43000</name>
</gene>
<keyword evidence="13" id="KW-1185">Reference proteome</keyword>
<evidence type="ECO:0000256" key="2">
    <source>
        <dbReference type="ARBA" id="ARBA00022475"/>
    </source>
</evidence>
<dbReference type="PANTHER" id="PTHR34820:SF4">
    <property type="entry name" value="INNER MEMBRANE PROTEIN YEBZ"/>
    <property type="match status" value="1"/>
</dbReference>
<dbReference type="Pfam" id="PF04234">
    <property type="entry name" value="CopC"/>
    <property type="match status" value="1"/>
</dbReference>
<dbReference type="InterPro" id="IPR032694">
    <property type="entry name" value="CopC/D"/>
</dbReference>
<dbReference type="InterPro" id="IPR014755">
    <property type="entry name" value="Cu-Rt/internalin_Ig-like"/>
</dbReference>
<dbReference type="Gene3D" id="2.60.40.1220">
    <property type="match status" value="1"/>
</dbReference>
<evidence type="ECO:0000259" key="11">
    <source>
        <dbReference type="Pfam" id="PF05425"/>
    </source>
</evidence>
<dbReference type="RefSeq" id="WP_382379745.1">
    <property type="nucleotide sequence ID" value="NZ_JBHRZI010000046.1"/>
</dbReference>
<feature type="domain" description="Copper resistance protein D" evidence="11">
    <location>
        <begin position="337"/>
        <end position="450"/>
    </location>
</feature>
<keyword evidence="2" id="KW-1003">Cell membrane</keyword>
<keyword evidence="5" id="KW-0732">Signal</keyword>
<accession>A0ABV8C856</accession>
<evidence type="ECO:0000256" key="9">
    <source>
        <dbReference type="SAM" id="Phobius"/>
    </source>
</evidence>
<feature type="transmembrane region" description="Helical" evidence="9">
    <location>
        <begin position="230"/>
        <end position="252"/>
    </location>
</feature>
<evidence type="ECO:0000256" key="4">
    <source>
        <dbReference type="ARBA" id="ARBA00022723"/>
    </source>
</evidence>